<keyword evidence="7" id="KW-0349">Heme</keyword>
<evidence type="ECO:0000256" key="7">
    <source>
        <dbReference type="HAMAP-Rule" id="MF_01207"/>
    </source>
</evidence>
<dbReference type="InterPro" id="IPR022837">
    <property type="entry name" value="MsrQ-like"/>
</dbReference>
<keyword evidence="5 7" id="KW-0408">Iron</keyword>
<name>A0ABY9RJ42_9BURK</name>
<comment type="cofactor">
    <cofactor evidence="7">
        <name>FMN</name>
        <dbReference type="ChEBI" id="CHEBI:58210"/>
    </cofactor>
    <text evidence="7">Binds 1 FMN per subunit.</text>
</comment>
<keyword evidence="10" id="KW-1185">Reference proteome</keyword>
<keyword evidence="3 7" id="KW-0812">Transmembrane</keyword>
<feature type="transmembrane region" description="Helical" evidence="7">
    <location>
        <begin position="55"/>
        <end position="73"/>
    </location>
</feature>
<evidence type="ECO:0000256" key="6">
    <source>
        <dbReference type="ARBA" id="ARBA00023136"/>
    </source>
</evidence>
<gene>
    <name evidence="7" type="primary">msrQ</name>
    <name evidence="9" type="ORF">RF679_02865</name>
</gene>
<organism evidence="9 10">
    <name type="scientific">Undibacterium cyanobacteriorum</name>
    <dbReference type="NCBI Taxonomy" id="3073561"/>
    <lineage>
        <taxon>Bacteria</taxon>
        <taxon>Pseudomonadati</taxon>
        <taxon>Pseudomonadota</taxon>
        <taxon>Betaproteobacteria</taxon>
        <taxon>Burkholderiales</taxon>
        <taxon>Oxalobacteraceae</taxon>
        <taxon>Undibacterium</taxon>
    </lineage>
</organism>
<protein>
    <recommendedName>
        <fullName evidence="7">Protein-methionine-sulfoxide reductase heme-binding subunit MsrQ</fullName>
    </recommendedName>
    <alternativeName>
        <fullName evidence="7">Flavocytochrome MsrQ</fullName>
    </alternativeName>
</protein>
<feature type="transmembrane region" description="Helical" evidence="7">
    <location>
        <begin position="184"/>
        <end position="200"/>
    </location>
</feature>
<dbReference type="Proteomes" id="UP001181355">
    <property type="component" value="Chromosome"/>
</dbReference>
<dbReference type="InterPro" id="IPR013130">
    <property type="entry name" value="Fe3_Rdtase_TM_dom"/>
</dbReference>
<keyword evidence="7" id="KW-0249">Electron transport</keyword>
<keyword evidence="7" id="KW-0288">FMN</keyword>
<feature type="transmembrane region" description="Helical" evidence="7">
    <location>
        <begin position="155"/>
        <end position="172"/>
    </location>
</feature>
<accession>A0ABY9RJ42</accession>
<keyword evidence="2 7" id="KW-0813">Transport</keyword>
<comment type="function">
    <text evidence="7">Part of the MsrPQ system that repairs oxidized periplasmic proteins containing methionine sulfoxide residues (Met-O), using respiratory chain electrons. Thus protects these proteins from oxidative-stress damage caused by reactive species of oxygen and chlorine generated by the host defense mechanisms. MsrPQ is essential for the maintenance of envelope integrity under bleach stress, rescuing a wide series of structurally unrelated periplasmic proteins from methionine oxidation. MsrQ provides electrons for reduction to the reductase catalytic subunit MsrP, using the quinone pool of the respiratory chain.</text>
</comment>
<keyword evidence="7" id="KW-1003">Cell membrane</keyword>
<evidence type="ECO:0000313" key="9">
    <source>
        <dbReference type="EMBL" id="WMW81239.1"/>
    </source>
</evidence>
<keyword evidence="7" id="KW-0285">Flavoprotein</keyword>
<proteinExistence type="inferred from homology"/>
<evidence type="ECO:0000256" key="5">
    <source>
        <dbReference type="ARBA" id="ARBA00023004"/>
    </source>
</evidence>
<evidence type="ECO:0000256" key="3">
    <source>
        <dbReference type="ARBA" id="ARBA00022692"/>
    </source>
</evidence>
<feature type="domain" description="Ferric oxidoreductase" evidence="8">
    <location>
        <begin position="52"/>
        <end position="166"/>
    </location>
</feature>
<evidence type="ECO:0000256" key="4">
    <source>
        <dbReference type="ARBA" id="ARBA00022989"/>
    </source>
</evidence>
<feature type="transmembrane region" description="Helical" evidence="7">
    <location>
        <begin position="12"/>
        <end position="35"/>
    </location>
</feature>
<evidence type="ECO:0000313" key="10">
    <source>
        <dbReference type="Proteomes" id="UP001181355"/>
    </source>
</evidence>
<evidence type="ECO:0000256" key="1">
    <source>
        <dbReference type="ARBA" id="ARBA00004141"/>
    </source>
</evidence>
<feature type="transmembrane region" description="Helical" evidence="7">
    <location>
        <begin position="85"/>
        <end position="103"/>
    </location>
</feature>
<comment type="subcellular location">
    <subcellularLocation>
        <location evidence="7">Cell membrane</location>
        <topology evidence="7">Multi-pass membrane protein</topology>
    </subcellularLocation>
    <subcellularLocation>
        <location evidence="1">Membrane</location>
        <topology evidence="1">Multi-pass membrane protein</topology>
    </subcellularLocation>
</comment>
<feature type="transmembrane region" description="Helical" evidence="7">
    <location>
        <begin position="123"/>
        <end position="143"/>
    </location>
</feature>
<keyword evidence="4 7" id="KW-1133">Transmembrane helix</keyword>
<dbReference type="PANTHER" id="PTHR36964:SF1">
    <property type="entry name" value="PROTEIN-METHIONINE-SULFOXIDE REDUCTASE HEME-BINDING SUBUNIT MSRQ"/>
    <property type="match status" value="1"/>
</dbReference>
<comment type="subunit">
    <text evidence="7">Heterodimer of a catalytic subunit (MsrP) and a heme-binding subunit (MsrQ).</text>
</comment>
<dbReference type="PANTHER" id="PTHR36964">
    <property type="entry name" value="PROTEIN-METHIONINE-SULFOXIDE REDUCTASE HEME-BINDING SUBUNIT MSRQ"/>
    <property type="match status" value="1"/>
</dbReference>
<dbReference type="RefSeq" id="WP_309482720.1">
    <property type="nucleotide sequence ID" value="NZ_CP133720.1"/>
</dbReference>
<dbReference type="HAMAP" id="MF_01207">
    <property type="entry name" value="MsrQ"/>
    <property type="match status" value="1"/>
</dbReference>
<dbReference type="Pfam" id="PF01794">
    <property type="entry name" value="Ferric_reduct"/>
    <property type="match status" value="1"/>
</dbReference>
<keyword evidence="7" id="KW-0479">Metal-binding</keyword>
<evidence type="ECO:0000259" key="8">
    <source>
        <dbReference type="Pfam" id="PF01794"/>
    </source>
</evidence>
<dbReference type="EMBL" id="CP133720">
    <property type="protein sequence ID" value="WMW81239.1"/>
    <property type="molecule type" value="Genomic_DNA"/>
</dbReference>
<keyword evidence="6 7" id="KW-0472">Membrane</keyword>
<evidence type="ECO:0000256" key="2">
    <source>
        <dbReference type="ARBA" id="ARBA00022448"/>
    </source>
</evidence>
<reference evidence="9" key="1">
    <citation type="submission" date="2023-09" db="EMBL/GenBank/DDBJ databases">
        <title>Undibacterium sp. 20NA77.5 isolated from freshwater.</title>
        <authorList>
            <person name="Le V."/>
            <person name="Ko S.-R."/>
            <person name="Ahn C.-Y."/>
            <person name="Oh H.-M."/>
        </authorList>
    </citation>
    <scope>NUCLEOTIDE SEQUENCE</scope>
    <source>
        <strain evidence="9">20NA77.5</strain>
    </source>
</reference>
<sequence>MFARFQKLSNRSLTAIRVAVFVLGLLPFLRLLYAGWQDQLGANPLEFITRNTGDWALYMLCITLAVTPLRRWLEWPWLMRLRRMLGLYTFFYASCHFMSFLWFDHFFELSEMLRDVVKRPFITVGFAAFVLLVPLALTSNHWAMRQLGGRVWQGLHRLVYLIAVLALLHYFWMRAGKNNFAQPSLFAAIIVVLFAQRLFWRWRQAKV</sequence>
<comment type="cofactor">
    <cofactor evidence="7">
        <name>heme b</name>
        <dbReference type="ChEBI" id="CHEBI:60344"/>
    </cofactor>
    <text evidence="7">Binds 1 heme b (iron(II)-protoporphyrin IX) group per subunit.</text>
</comment>
<comment type="similarity">
    <text evidence="7">Belongs to the MsrQ family.</text>
</comment>